<evidence type="ECO:0000313" key="1">
    <source>
        <dbReference type="EMBL" id="KAI3768339.1"/>
    </source>
</evidence>
<reference evidence="1 2" key="2">
    <citation type="journal article" date="2022" name="Mol. Ecol. Resour.">
        <title>The genomes of chicory, endive, great burdock and yacon provide insights into Asteraceae paleo-polyploidization history and plant inulin production.</title>
        <authorList>
            <person name="Fan W."/>
            <person name="Wang S."/>
            <person name="Wang H."/>
            <person name="Wang A."/>
            <person name="Jiang F."/>
            <person name="Liu H."/>
            <person name="Zhao H."/>
            <person name="Xu D."/>
            <person name="Zhang Y."/>
        </authorList>
    </citation>
    <scope>NUCLEOTIDE SEQUENCE [LARGE SCALE GENOMIC DNA]</scope>
    <source>
        <strain evidence="2">cv. Punajuju</strain>
        <tissue evidence="1">Leaves</tissue>
    </source>
</reference>
<protein>
    <submittedName>
        <fullName evidence="1">Uncharacterized protein</fullName>
    </submittedName>
</protein>
<keyword evidence="2" id="KW-1185">Reference proteome</keyword>
<organism evidence="1 2">
    <name type="scientific">Cichorium intybus</name>
    <name type="common">Chicory</name>
    <dbReference type="NCBI Taxonomy" id="13427"/>
    <lineage>
        <taxon>Eukaryota</taxon>
        <taxon>Viridiplantae</taxon>
        <taxon>Streptophyta</taxon>
        <taxon>Embryophyta</taxon>
        <taxon>Tracheophyta</taxon>
        <taxon>Spermatophyta</taxon>
        <taxon>Magnoliopsida</taxon>
        <taxon>eudicotyledons</taxon>
        <taxon>Gunneridae</taxon>
        <taxon>Pentapetalae</taxon>
        <taxon>asterids</taxon>
        <taxon>campanulids</taxon>
        <taxon>Asterales</taxon>
        <taxon>Asteraceae</taxon>
        <taxon>Cichorioideae</taxon>
        <taxon>Cichorieae</taxon>
        <taxon>Cichoriinae</taxon>
        <taxon>Cichorium</taxon>
    </lineage>
</organism>
<reference evidence="2" key="1">
    <citation type="journal article" date="2022" name="Mol. Ecol. Resour.">
        <title>The genomes of chicory, endive, great burdock and yacon provide insights into Asteraceae palaeo-polyploidization history and plant inulin production.</title>
        <authorList>
            <person name="Fan W."/>
            <person name="Wang S."/>
            <person name="Wang H."/>
            <person name="Wang A."/>
            <person name="Jiang F."/>
            <person name="Liu H."/>
            <person name="Zhao H."/>
            <person name="Xu D."/>
            <person name="Zhang Y."/>
        </authorList>
    </citation>
    <scope>NUCLEOTIDE SEQUENCE [LARGE SCALE GENOMIC DNA]</scope>
    <source>
        <strain evidence="2">cv. Punajuju</strain>
    </source>
</reference>
<accession>A0ACB9FAJ7</accession>
<name>A0ACB9FAJ7_CICIN</name>
<dbReference type="EMBL" id="CM042011">
    <property type="protein sequence ID" value="KAI3768339.1"/>
    <property type="molecule type" value="Genomic_DNA"/>
</dbReference>
<evidence type="ECO:0000313" key="2">
    <source>
        <dbReference type="Proteomes" id="UP001055811"/>
    </source>
</evidence>
<comment type="caution">
    <text evidence="1">The sequence shown here is derived from an EMBL/GenBank/DDBJ whole genome shotgun (WGS) entry which is preliminary data.</text>
</comment>
<sequence length="236" mass="26438">MSFPDTPPPSPSRDALWSLKPEFPEKSQPPAVVEDAIELPSPTDSTRFIRSSKQQFPAGGKTASENLVYKFFKPPSHTAVRLPVYSIKPLLDENSNSDWEETDRRGASITNFVHANKSVYDSIDPYGVDEFFIPQPQQSALRRQPEQSSDLLPGENGNDEWDETDHLGASLSGFVHTNNSVYHAVDPYQAESSVLLPQHSDVRRRPMEKSSNPLPDVNDKSAWDETKQLRTGHPLI</sequence>
<gene>
    <name evidence="1" type="ORF">L2E82_18928</name>
</gene>
<proteinExistence type="predicted"/>
<dbReference type="Proteomes" id="UP001055811">
    <property type="component" value="Linkage Group LG03"/>
</dbReference>